<dbReference type="PANTHER" id="PTHR12184">
    <property type="entry name" value="UBIQUINOL-CYTOCHROME C REDUCTASE COMPLEX ASSEMBLY FACTOR 1 FAMILY MEMBER"/>
    <property type="match status" value="1"/>
</dbReference>
<dbReference type="GO" id="GO:0061671">
    <property type="term" value="C:Cbp3p-Cbp6 complex"/>
    <property type="evidence" value="ECO:0007669"/>
    <property type="project" value="EnsemblFungi"/>
</dbReference>
<dbReference type="eggNOG" id="KOG2873">
    <property type="taxonomic scope" value="Eukaryota"/>
</dbReference>
<sequence>MIQIVLARNGVLNQARSIPLRSRALLHQSSRLLNEKNPKPEELKSPEDLARQSHLNSKPIDFTNYAPVRPGKKKTLLSDSKYESKDYQLPKWKEAFGELVIRTLNLDMDKVRSGPVAGSYYYALCKNVALQYEGEKLSETAKFFYQDLKLPRTFSQWFQITILHEWLLFVRMRAMPFKYGRNYQQKLVDRTFTDIEARLFDEMNVTTGRIVDQYLKDFNTQLRGAVFAYDEGFYTDDATLAAALWRNLFGGRKNIDMVHLEAMVRYVRSQLYVLSRMSDRDFAVGSFKFVPPDETVERLTAEQEAQLKQKTIEKYESIDNDPKILPSDRSRLSYKN</sequence>
<dbReference type="EMBL" id="BDGX01000016">
    <property type="protein sequence ID" value="GAV49642.1"/>
    <property type="molecule type" value="Genomic_DNA"/>
</dbReference>
<organism evidence="4 5">
    <name type="scientific">Zygosaccharomyces rouxii</name>
    <dbReference type="NCBI Taxonomy" id="4956"/>
    <lineage>
        <taxon>Eukaryota</taxon>
        <taxon>Fungi</taxon>
        <taxon>Dikarya</taxon>
        <taxon>Ascomycota</taxon>
        <taxon>Saccharomycotina</taxon>
        <taxon>Saccharomycetes</taxon>
        <taxon>Saccharomycetales</taxon>
        <taxon>Saccharomycetaceae</taxon>
        <taxon>Zygosaccharomyces</taxon>
    </lineage>
</organism>
<dbReference type="InterPro" id="IPR007129">
    <property type="entry name" value="Ubiqinol_cyt_c_chaperone_CPB3"/>
</dbReference>
<evidence type="ECO:0000313" key="4">
    <source>
        <dbReference type="EMBL" id="GAV49642.1"/>
    </source>
</evidence>
<evidence type="ECO:0000313" key="5">
    <source>
        <dbReference type="Proteomes" id="UP000187013"/>
    </source>
</evidence>
<evidence type="ECO:0000256" key="1">
    <source>
        <dbReference type="ARBA" id="ARBA00006407"/>
    </source>
</evidence>
<protein>
    <recommendedName>
        <fullName evidence="3">Ubiquinol-cytochrome c chaperone domain-containing protein</fullName>
    </recommendedName>
</protein>
<dbReference type="GO" id="GO:0070131">
    <property type="term" value="P:positive regulation of mitochondrial translation"/>
    <property type="evidence" value="ECO:0007669"/>
    <property type="project" value="EnsemblFungi"/>
</dbReference>
<evidence type="ECO:0000259" key="3">
    <source>
        <dbReference type="Pfam" id="PF03981"/>
    </source>
</evidence>
<dbReference type="GO" id="GO:0043022">
    <property type="term" value="F:ribosome binding"/>
    <property type="evidence" value="ECO:0007669"/>
    <property type="project" value="EnsemblFungi"/>
</dbReference>
<dbReference type="GO" id="GO:0050821">
    <property type="term" value="P:protein stabilization"/>
    <property type="evidence" value="ECO:0007669"/>
    <property type="project" value="EnsemblFungi"/>
</dbReference>
<dbReference type="OMA" id="FSQWFQI"/>
<dbReference type="GO" id="GO:0034551">
    <property type="term" value="P:mitochondrial respiratory chain complex III assembly"/>
    <property type="evidence" value="ECO:0007669"/>
    <property type="project" value="EnsemblFungi"/>
</dbReference>
<accession>A0A1Q3A1T7</accession>
<dbReference type="OrthoDB" id="10253878at2759"/>
<dbReference type="AlphaFoldDB" id="A0A1Q3A1T7"/>
<evidence type="ECO:0000256" key="2">
    <source>
        <dbReference type="SAM" id="MobiDB-lite"/>
    </source>
</evidence>
<dbReference type="GO" id="GO:0003729">
    <property type="term" value="F:mRNA binding"/>
    <property type="evidence" value="ECO:0007669"/>
    <property type="project" value="EnsemblFungi"/>
</dbReference>
<name>A0A1Q3A1T7_ZYGRO</name>
<feature type="compositionally biased region" description="Basic and acidic residues" evidence="2">
    <location>
        <begin position="33"/>
        <end position="50"/>
    </location>
</feature>
<dbReference type="InterPro" id="IPR021150">
    <property type="entry name" value="Ubiq_cyt_c_chap"/>
</dbReference>
<dbReference type="GO" id="GO:0005761">
    <property type="term" value="C:mitochondrial ribosome"/>
    <property type="evidence" value="ECO:0007669"/>
    <property type="project" value="EnsemblFungi"/>
</dbReference>
<feature type="region of interest" description="Disordered" evidence="2">
    <location>
        <begin position="29"/>
        <end position="50"/>
    </location>
</feature>
<proteinExistence type="inferred from homology"/>
<dbReference type="PANTHER" id="PTHR12184:SF1">
    <property type="entry name" value="UBIQUINOL-CYTOCHROME-C REDUCTASE COMPLEX ASSEMBLY FACTOR 1"/>
    <property type="match status" value="1"/>
</dbReference>
<dbReference type="GO" id="GO:0031966">
    <property type="term" value="C:mitochondrial membrane"/>
    <property type="evidence" value="ECO:0007669"/>
    <property type="project" value="EnsemblFungi"/>
</dbReference>
<comment type="caution">
    <text evidence="4">The sequence shown here is derived from an EMBL/GenBank/DDBJ whole genome shotgun (WGS) entry which is preliminary data.</text>
</comment>
<dbReference type="Proteomes" id="UP000187013">
    <property type="component" value="Unassembled WGS sequence"/>
</dbReference>
<comment type="similarity">
    <text evidence="1">Belongs to the CBP3 family.</text>
</comment>
<reference evidence="4 5" key="1">
    <citation type="submission" date="2016-08" db="EMBL/GenBank/DDBJ databases">
        <title>Draft genome sequence of allopolyploid Zygosaccharomyces rouxii.</title>
        <authorList>
            <person name="Watanabe J."/>
            <person name="Uehara K."/>
            <person name="Mogi Y."/>
            <person name="Tsukioka Y."/>
        </authorList>
    </citation>
    <scope>NUCLEOTIDE SEQUENCE [LARGE SCALE GENOMIC DNA]</scope>
    <source>
        <strain evidence="4 5">NBRC 110957</strain>
    </source>
</reference>
<feature type="domain" description="Ubiquinol-cytochrome c chaperone" evidence="3">
    <location>
        <begin position="146"/>
        <end position="289"/>
    </location>
</feature>
<gene>
    <name evidence="4" type="ORF">ZYGR_0P02870</name>
</gene>
<dbReference type="Pfam" id="PF03981">
    <property type="entry name" value="Ubiq_cyt_C_chap"/>
    <property type="match status" value="1"/>
</dbReference>